<sequence length="196" mass="22761">MKKDPDRRYQSKYYTFHRDIWHLTFECKDLKNEIEDPIRRGYLTEYTKDSRKGQRDCDSITSEGMMQLPITVRTRPFMITTMSSFLVNKGKSPYNTMIGRSTLRALKVVTSIYQQTMKFPIVKGTGQVKGNQYGSKTTYMDVIVHDYAEAQLPKTLRPKYRMVLTKPLDTDLDCHLNDDKLGTGPVKDLIEIQVDS</sequence>
<organism evidence="1 2">
    <name type="scientific">Ficus carica</name>
    <name type="common">Common fig</name>
    <dbReference type="NCBI Taxonomy" id="3494"/>
    <lineage>
        <taxon>Eukaryota</taxon>
        <taxon>Viridiplantae</taxon>
        <taxon>Streptophyta</taxon>
        <taxon>Embryophyta</taxon>
        <taxon>Tracheophyta</taxon>
        <taxon>Spermatophyta</taxon>
        <taxon>Magnoliopsida</taxon>
        <taxon>eudicotyledons</taxon>
        <taxon>Gunneridae</taxon>
        <taxon>Pentapetalae</taxon>
        <taxon>rosids</taxon>
        <taxon>fabids</taxon>
        <taxon>Rosales</taxon>
        <taxon>Moraceae</taxon>
        <taxon>Ficeae</taxon>
        <taxon>Ficus</taxon>
    </lineage>
</organism>
<evidence type="ECO:0000313" key="1">
    <source>
        <dbReference type="EMBL" id="GMN43633.1"/>
    </source>
</evidence>
<name>A0AA88AD12_FICCA</name>
<gene>
    <name evidence="1" type="ORF">TIFTF001_012835</name>
</gene>
<keyword evidence="2" id="KW-1185">Reference proteome</keyword>
<evidence type="ECO:0000313" key="2">
    <source>
        <dbReference type="Proteomes" id="UP001187192"/>
    </source>
</evidence>
<protein>
    <submittedName>
        <fullName evidence="1">Uncharacterized protein</fullName>
    </submittedName>
</protein>
<reference evidence="1" key="1">
    <citation type="submission" date="2023-07" db="EMBL/GenBank/DDBJ databases">
        <title>draft genome sequence of fig (Ficus carica).</title>
        <authorList>
            <person name="Takahashi T."/>
            <person name="Nishimura K."/>
        </authorList>
    </citation>
    <scope>NUCLEOTIDE SEQUENCE</scope>
</reference>
<comment type="caution">
    <text evidence="1">The sequence shown here is derived from an EMBL/GenBank/DDBJ whole genome shotgun (WGS) entry which is preliminary data.</text>
</comment>
<dbReference type="EMBL" id="BTGU01000016">
    <property type="protein sequence ID" value="GMN43633.1"/>
    <property type="molecule type" value="Genomic_DNA"/>
</dbReference>
<proteinExistence type="predicted"/>
<dbReference type="AlphaFoldDB" id="A0AA88AD12"/>
<dbReference type="Proteomes" id="UP001187192">
    <property type="component" value="Unassembled WGS sequence"/>
</dbReference>
<accession>A0AA88AD12</accession>